<dbReference type="InterPro" id="IPR000792">
    <property type="entry name" value="Tscrpt_reg_LuxR_C"/>
</dbReference>
<dbReference type="Gene3D" id="3.40.50.2300">
    <property type="match status" value="1"/>
</dbReference>
<dbReference type="PROSITE" id="PS50110">
    <property type="entry name" value="RESPONSE_REGULATORY"/>
    <property type="match status" value="1"/>
</dbReference>
<dbReference type="AlphaFoldDB" id="A0A6J4QY69"/>
<dbReference type="SMART" id="SM00448">
    <property type="entry name" value="REC"/>
    <property type="match status" value="1"/>
</dbReference>
<dbReference type="PRINTS" id="PR00038">
    <property type="entry name" value="HTHLUXR"/>
</dbReference>
<dbReference type="SUPFAM" id="SSF52172">
    <property type="entry name" value="CheY-like"/>
    <property type="match status" value="1"/>
</dbReference>
<keyword evidence="2" id="KW-0238">DNA-binding</keyword>
<evidence type="ECO:0000259" key="4">
    <source>
        <dbReference type="PROSITE" id="PS50043"/>
    </source>
</evidence>
<dbReference type="PANTHER" id="PTHR43214">
    <property type="entry name" value="TWO-COMPONENT RESPONSE REGULATOR"/>
    <property type="match status" value="1"/>
</dbReference>
<feature type="domain" description="Response regulatory" evidence="5">
    <location>
        <begin position="10"/>
        <end position="126"/>
    </location>
</feature>
<dbReference type="Pfam" id="PF00072">
    <property type="entry name" value="Response_reg"/>
    <property type="match status" value="1"/>
</dbReference>
<dbReference type="InterPro" id="IPR011006">
    <property type="entry name" value="CheY-like_superfamily"/>
</dbReference>
<proteinExistence type="predicted"/>
<dbReference type="GO" id="GO:0006355">
    <property type="term" value="P:regulation of DNA-templated transcription"/>
    <property type="evidence" value="ECO:0007669"/>
    <property type="project" value="InterPro"/>
</dbReference>
<dbReference type="CDD" id="cd17535">
    <property type="entry name" value="REC_NarL-like"/>
    <property type="match status" value="1"/>
</dbReference>
<gene>
    <name evidence="6" type="ORF">AVDCRST_MAG37-3421</name>
</gene>
<dbReference type="PROSITE" id="PS50043">
    <property type="entry name" value="HTH_LUXR_2"/>
    <property type="match status" value="1"/>
</dbReference>
<organism evidence="6">
    <name type="scientific">uncultured Rubrobacteraceae bacterium</name>
    <dbReference type="NCBI Taxonomy" id="349277"/>
    <lineage>
        <taxon>Bacteria</taxon>
        <taxon>Bacillati</taxon>
        <taxon>Actinomycetota</taxon>
        <taxon>Rubrobacteria</taxon>
        <taxon>Rubrobacterales</taxon>
        <taxon>Rubrobacteraceae</taxon>
        <taxon>environmental samples</taxon>
    </lineage>
</organism>
<dbReference type="SMART" id="SM00421">
    <property type="entry name" value="HTH_LUXR"/>
    <property type="match status" value="1"/>
</dbReference>
<feature type="modified residue" description="4-aspartylphosphate" evidence="3">
    <location>
        <position position="61"/>
    </location>
</feature>
<dbReference type="InterPro" id="IPR001789">
    <property type="entry name" value="Sig_transdc_resp-reg_receiver"/>
</dbReference>
<evidence type="ECO:0000256" key="2">
    <source>
        <dbReference type="ARBA" id="ARBA00023125"/>
    </source>
</evidence>
<dbReference type="CDD" id="cd06170">
    <property type="entry name" value="LuxR_C_like"/>
    <property type="match status" value="1"/>
</dbReference>
<keyword evidence="1 3" id="KW-0597">Phosphoprotein</keyword>
<protein>
    <submittedName>
        <fullName evidence="6">Two-component transcriptional response regulator, LuxR family</fullName>
    </submittedName>
</protein>
<evidence type="ECO:0000313" key="6">
    <source>
        <dbReference type="EMBL" id="CAA9458697.1"/>
    </source>
</evidence>
<name>A0A6J4QY69_9ACTN</name>
<feature type="domain" description="HTH luxR-type" evidence="4">
    <location>
        <begin position="145"/>
        <end position="210"/>
    </location>
</feature>
<sequence>MREREDDQIKVLLVDDHALFREGVVEIFAAEDDMWVVGEAENGAEAVALAEREKPDVVLLDVEMPVMGAERAIEGILRTSPSSKVLVLTMYDEPRLVRKLLALGAHAYIVKNATREELVAAVRTVYRVEDRVVLSVSRGTANRLEGSERGTLSRRELEVLLLTVRAMSNKQIASCLGISEGTVKRHLTNIYAKLGVSSRADAAKQALTSGLITFRDLSEAER</sequence>
<dbReference type="Pfam" id="PF00196">
    <property type="entry name" value="GerE"/>
    <property type="match status" value="1"/>
</dbReference>
<dbReference type="InterPro" id="IPR058245">
    <property type="entry name" value="NreC/VraR/RcsB-like_REC"/>
</dbReference>
<accession>A0A6J4QY69</accession>
<dbReference type="GO" id="GO:0003677">
    <property type="term" value="F:DNA binding"/>
    <property type="evidence" value="ECO:0007669"/>
    <property type="project" value="UniProtKB-KW"/>
</dbReference>
<dbReference type="SUPFAM" id="SSF46894">
    <property type="entry name" value="C-terminal effector domain of the bipartite response regulators"/>
    <property type="match status" value="1"/>
</dbReference>
<dbReference type="InterPro" id="IPR039420">
    <property type="entry name" value="WalR-like"/>
</dbReference>
<evidence type="ECO:0000256" key="3">
    <source>
        <dbReference type="PROSITE-ProRule" id="PRU00169"/>
    </source>
</evidence>
<reference evidence="6" key="1">
    <citation type="submission" date="2020-02" db="EMBL/GenBank/DDBJ databases">
        <authorList>
            <person name="Meier V. D."/>
        </authorList>
    </citation>
    <scope>NUCLEOTIDE SEQUENCE</scope>
    <source>
        <strain evidence="6">AVDCRST_MAG37</strain>
    </source>
</reference>
<evidence type="ECO:0000259" key="5">
    <source>
        <dbReference type="PROSITE" id="PS50110"/>
    </source>
</evidence>
<evidence type="ECO:0000256" key="1">
    <source>
        <dbReference type="ARBA" id="ARBA00022553"/>
    </source>
</evidence>
<dbReference type="GO" id="GO:0000160">
    <property type="term" value="P:phosphorelay signal transduction system"/>
    <property type="evidence" value="ECO:0007669"/>
    <property type="project" value="InterPro"/>
</dbReference>
<dbReference type="EMBL" id="CADCVD010000172">
    <property type="protein sequence ID" value="CAA9458697.1"/>
    <property type="molecule type" value="Genomic_DNA"/>
</dbReference>
<dbReference type="InterPro" id="IPR016032">
    <property type="entry name" value="Sig_transdc_resp-reg_C-effctor"/>
</dbReference>